<reference evidence="1" key="1">
    <citation type="submission" date="2022-04" db="EMBL/GenBank/DDBJ databases">
        <title>Diverse halophilic archaea isolated from saline environments.</title>
        <authorList>
            <person name="Cui H.-L."/>
        </authorList>
    </citation>
    <scope>NUCLEOTIDE SEQUENCE</scope>
    <source>
        <strain evidence="1">XZYJT40</strain>
    </source>
</reference>
<gene>
    <name evidence="1" type="ORF">M0R88_12525</name>
</gene>
<name>A0A8U0IE59_9EURY</name>
<organism evidence="1 2">
    <name type="scientific">Halorussus gelatinilyticus</name>
    <dbReference type="NCBI Taxonomy" id="2937524"/>
    <lineage>
        <taxon>Archaea</taxon>
        <taxon>Methanobacteriati</taxon>
        <taxon>Methanobacteriota</taxon>
        <taxon>Stenosarchaea group</taxon>
        <taxon>Halobacteria</taxon>
        <taxon>Halobacteriales</taxon>
        <taxon>Haladaptataceae</taxon>
        <taxon>Halorussus</taxon>
    </lineage>
</organism>
<keyword evidence="2" id="KW-1185">Reference proteome</keyword>
<dbReference type="GeneID" id="72190694"/>
<dbReference type="EMBL" id="CP096658">
    <property type="protein sequence ID" value="UPV99346.1"/>
    <property type="molecule type" value="Genomic_DNA"/>
</dbReference>
<dbReference type="Pfam" id="PF23954">
    <property type="entry name" value="DUF7283"/>
    <property type="match status" value="1"/>
</dbReference>
<dbReference type="KEGG" id="haxz:M0R88_12525"/>
<evidence type="ECO:0000313" key="1">
    <source>
        <dbReference type="EMBL" id="UPV99346.1"/>
    </source>
</evidence>
<protein>
    <submittedName>
        <fullName evidence="1">Uncharacterized protein</fullName>
    </submittedName>
</protein>
<dbReference type="RefSeq" id="WP_248653842.1">
    <property type="nucleotide sequence ID" value="NZ_CP096658.1"/>
</dbReference>
<evidence type="ECO:0000313" key="2">
    <source>
        <dbReference type="Proteomes" id="UP000830434"/>
    </source>
</evidence>
<proteinExistence type="predicted"/>
<sequence length="154" mass="16492">MFDAPVETWYLWVGLALASTTAVGLAATLPRAPPPDAASAAATVDSVAASAHETTGVHPLTAERVRIGPYRLWLGDDGATGHATFAYGPVTPVRRDTALWDVLRGTPAENAFATPADFRRAAAEARDRTPAWRSRERLTVRRVTWEGVDVTLVG</sequence>
<dbReference type="AlphaFoldDB" id="A0A8U0IE59"/>
<dbReference type="InterPro" id="IPR055707">
    <property type="entry name" value="DUF7283"/>
</dbReference>
<accession>A0A8U0IE59</accession>
<dbReference type="Proteomes" id="UP000830434">
    <property type="component" value="Chromosome"/>
</dbReference>